<comment type="catalytic activity">
    <reaction evidence="15">
        <text>ATP + H2O + cellular proteinSide 1 = ADP + phosphate + cellular proteinSide 2.</text>
        <dbReference type="EC" id="7.4.2.8"/>
    </reaction>
</comment>
<evidence type="ECO:0000256" key="3">
    <source>
        <dbReference type="ARBA" id="ARBA00004533"/>
    </source>
</evidence>
<keyword evidence="10" id="KW-0862">Zinc</keyword>
<evidence type="ECO:0000256" key="7">
    <source>
        <dbReference type="ARBA" id="ARBA00022519"/>
    </source>
</evidence>
<dbReference type="Pfam" id="PF00437">
    <property type="entry name" value="T2SSE"/>
    <property type="match status" value="1"/>
</dbReference>
<dbReference type="PANTHER" id="PTHR30258:SF27">
    <property type="entry name" value="BACTERIOPHAGE ADSORPTION PROTEIN B-RELATED"/>
    <property type="match status" value="1"/>
</dbReference>
<feature type="domain" description="Bacterial type II secretion system protein E" evidence="17">
    <location>
        <begin position="312"/>
        <end position="326"/>
    </location>
</feature>
<dbReference type="SUPFAM" id="SSF160246">
    <property type="entry name" value="EspE N-terminal domain-like"/>
    <property type="match status" value="1"/>
</dbReference>
<protein>
    <recommendedName>
        <fullName evidence="16">Type II secretion system protein E</fullName>
        <shortName evidence="16">T2SS protein E</shortName>
    </recommendedName>
    <alternativeName>
        <fullName evidence="16">Type II traffic warden ATPase</fullName>
    </alternativeName>
</protein>
<dbReference type="Gene3D" id="3.40.50.300">
    <property type="entry name" value="P-loop containing nucleotide triphosphate hydrolases"/>
    <property type="match status" value="1"/>
</dbReference>
<dbReference type="InterPro" id="IPR054757">
    <property type="entry name" value="GSPE_N1E"/>
</dbReference>
<keyword evidence="13" id="KW-1278">Translocase</keyword>
<evidence type="ECO:0000256" key="8">
    <source>
        <dbReference type="ARBA" id="ARBA00022723"/>
    </source>
</evidence>
<keyword evidence="14" id="KW-0472">Membrane</keyword>
<evidence type="ECO:0000256" key="14">
    <source>
        <dbReference type="ARBA" id="ARBA00023136"/>
    </source>
</evidence>
<dbReference type="RefSeq" id="WP_199462440.1">
    <property type="nucleotide sequence ID" value="NZ_JAEMUH010000007.1"/>
</dbReference>
<evidence type="ECO:0000256" key="10">
    <source>
        <dbReference type="ARBA" id="ARBA00022833"/>
    </source>
</evidence>
<dbReference type="InterPro" id="IPR013369">
    <property type="entry name" value="T2SS_GspE"/>
</dbReference>
<comment type="similarity">
    <text evidence="4 16">Belongs to the GSP E family.</text>
</comment>
<comment type="function">
    <text evidence="2 16">ATPase component of the type II secretion system required for the energy-dependent secretion of extracellular factors such as proteases and toxins from the periplasm. Acts as a molecular motor to provide the energy that is required for assembly of the pseudopilus and the extrusion of substrates generated in the cytoplasm.</text>
</comment>
<evidence type="ECO:0000256" key="12">
    <source>
        <dbReference type="ARBA" id="ARBA00022927"/>
    </source>
</evidence>
<dbReference type="Gene3D" id="3.30.450.90">
    <property type="match status" value="1"/>
</dbReference>
<dbReference type="InterPro" id="IPR003593">
    <property type="entry name" value="AAA+_ATPase"/>
</dbReference>
<comment type="caution">
    <text evidence="18">The sequence shown here is derived from an EMBL/GenBank/DDBJ whole genome shotgun (WGS) entry which is preliminary data.</text>
</comment>
<keyword evidence="19" id="KW-1185">Reference proteome</keyword>
<evidence type="ECO:0000256" key="9">
    <source>
        <dbReference type="ARBA" id="ARBA00022741"/>
    </source>
</evidence>
<dbReference type="PROSITE" id="PS00662">
    <property type="entry name" value="T2SP_E"/>
    <property type="match status" value="1"/>
</dbReference>
<dbReference type="Proteomes" id="UP000598488">
    <property type="component" value="Unassembled WGS sequence"/>
</dbReference>
<comment type="subcellular location">
    <subcellularLocation>
        <location evidence="3 16">Cell inner membrane</location>
    </subcellularLocation>
</comment>
<dbReference type="NCBIfam" id="TIGR02533">
    <property type="entry name" value="type_II_gspE"/>
    <property type="match status" value="1"/>
</dbReference>
<evidence type="ECO:0000256" key="4">
    <source>
        <dbReference type="ARBA" id="ARBA00006611"/>
    </source>
</evidence>
<dbReference type="InterPro" id="IPR001482">
    <property type="entry name" value="T2SS/T4SS_dom"/>
</dbReference>
<dbReference type="InterPro" id="IPR027417">
    <property type="entry name" value="P-loop_NTPase"/>
</dbReference>
<dbReference type="EMBL" id="JAEMUH010000007">
    <property type="protein sequence ID" value="MBJ7550833.1"/>
    <property type="molecule type" value="Genomic_DNA"/>
</dbReference>
<keyword evidence="12 16" id="KW-0653">Protein transport</keyword>
<organism evidence="18 19">
    <name type="scientific">Marinomonas ostreistagni</name>
    <dbReference type="NCBI Taxonomy" id="359209"/>
    <lineage>
        <taxon>Bacteria</taxon>
        <taxon>Pseudomonadati</taxon>
        <taxon>Pseudomonadota</taxon>
        <taxon>Gammaproteobacteria</taxon>
        <taxon>Oceanospirillales</taxon>
        <taxon>Oceanospirillaceae</taxon>
        <taxon>Marinomonas</taxon>
    </lineage>
</organism>
<keyword evidence="7" id="KW-0997">Cell inner membrane</keyword>
<evidence type="ECO:0000256" key="6">
    <source>
        <dbReference type="ARBA" id="ARBA00022475"/>
    </source>
</evidence>
<evidence type="ECO:0000256" key="15">
    <source>
        <dbReference type="ARBA" id="ARBA00034006"/>
    </source>
</evidence>
<keyword evidence="11 16" id="KW-0067">ATP-binding</keyword>
<dbReference type="Pfam" id="PF22341">
    <property type="entry name" value="GSPE_N1E"/>
    <property type="match status" value="1"/>
</dbReference>
<keyword evidence="9 16" id="KW-0547">Nucleotide-binding</keyword>
<dbReference type="CDD" id="cd01129">
    <property type="entry name" value="PulE-GspE-like"/>
    <property type="match status" value="1"/>
</dbReference>
<keyword evidence="8" id="KW-0479">Metal-binding</keyword>
<reference evidence="18 19" key="1">
    <citation type="submission" date="2020-12" db="EMBL/GenBank/DDBJ databases">
        <title>Comparative genome analysis of fungal antagonists Marinomonas ostreistagni 398 and M. spartinae 468.</title>
        <authorList>
            <person name="Fields J.L."/>
            <person name="Mavrodi O.V."/>
            <person name="Biber P.D."/>
            <person name="Indest K.J."/>
            <person name="Mavrodi D.V."/>
        </authorList>
    </citation>
    <scope>NUCLEOTIDE SEQUENCE [LARGE SCALE GENOMIC DNA]</scope>
    <source>
        <strain evidence="18 19">USM7</strain>
    </source>
</reference>
<gene>
    <name evidence="18" type="primary">gspE</name>
    <name evidence="18" type="ORF">JHD44_09085</name>
</gene>
<evidence type="ECO:0000259" key="17">
    <source>
        <dbReference type="PROSITE" id="PS00662"/>
    </source>
</evidence>
<proteinExistence type="inferred from homology"/>
<evidence type="ECO:0000256" key="16">
    <source>
        <dbReference type="RuleBase" id="RU366070"/>
    </source>
</evidence>
<evidence type="ECO:0000256" key="5">
    <source>
        <dbReference type="ARBA" id="ARBA00022448"/>
    </source>
</evidence>
<evidence type="ECO:0000313" key="18">
    <source>
        <dbReference type="EMBL" id="MBJ7550833.1"/>
    </source>
</evidence>
<evidence type="ECO:0000313" key="19">
    <source>
        <dbReference type="Proteomes" id="UP000598488"/>
    </source>
</evidence>
<accession>A0ABS0ZBP7</accession>
<evidence type="ECO:0000256" key="11">
    <source>
        <dbReference type="ARBA" id="ARBA00022840"/>
    </source>
</evidence>
<dbReference type="SUPFAM" id="SSF52540">
    <property type="entry name" value="P-loop containing nucleoside triphosphate hydrolases"/>
    <property type="match status" value="1"/>
</dbReference>
<sequence>MSALAYSYVKESGVLLYPSEVGWILAHKTTASLSALNEAFRICPEMPELKPLSEQEFEAQVVRFYQQEGQQTLAQVNGLDDDFYLDAFDLESIVDAIPENEDLLERDGDAPVIRLINAILSEALKDGASDIHIETYERQLKIRFRVDGLLREVISPKRVLAPMLISRIKVMAKLDIAEKRLPQDGRILLRVSGQDTDVRVSTLPSTYGERVVMRLLSKSMARMDFGYLGMNTHDQQKLSALIEKPNGIVLVTGPTGSGKTSSLYAALNHLNHGRSNIMTVEDPVEYHIDGVAQTQVNLKAGMTFAKGLRAILRQDPDVVMVGEIRDLETAEIAVQASLTGHLVLSTLHTNSAISAVTRLKDMGVEPFLLSSSLVGIVAQRLVRRLCEHCKTSLEVDQSHQQWFSEIDSSVTHIYQAYEPGCEHCHQGYRGRLGVYEIIEMDTVLQKLIHDNASEYQMEQYVRPISPSLRNDGFQKVALGITSIEEVLRVTSSLASPDSSLAFSKVDEDV</sequence>
<keyword evidence="5 16" id="KW-0813">Transport</keyword>
<comment type="cofactor">
    <cofactor evidence="1">
        <name>Zn(2+)</name>
        <dbReference type="ChEBI" id="CHEBI:29105"/>
    </cofactor>
</comment>
<name>A0ABS0ZBP7_9GAMM</name>
<evidence type="ECO:0000256" key="1">
    <source>
        <dbReference type="ARBA" id="ARBA00001947"/>
    </source>
</evidence>
<evidence type="ECO:0000256" key="2">
    <source>
        <dbReference type="ARBA" id="ARBA00003288"/>
    </source>
</evidence>
<keyword evidence="6" id="KW-1003">Cell membrane</keyword>
<evidence type="ECO:0000256" key="13">
    <source>
        <dbReference type="ARBA" id="ARBA00022967"/>
    </source>
</evidence>
<dbReference type="Gene3D" id="3.30.300.160">
    <property type="entry name" value="Type II secretion system, protein E, N-terminal domain"/>
    <property type="match status" value="1"/>
</dbReference>
<dbReference type="PANTHER" id="PTHR30258">
    <property type="entry name" value="TYPE II SECRETION SYSTEM PROTEIN GSPE-RELATED"/>
    <property type="match status" value="1"/>
</dbReference>
<dbReference type="SMART" id="SM00382">
    <property type="entry name" value="AAA"/>
    <property type="match status" value="1"/>
</dbReference>
<dbReference type="InterPro" id="IPR037257">
    <property type="entry name" value="T2SS_E_N_sf"/>
</dbReference>